<dbReference type="PROSITE" id="PS50011">
    <property type="entry name" value="PROTEIN_KINASE_DOM"/>
    <property type="match status" value="1"/>
</dbReference>
<keyword evidence="5" id="KW-0808">Transferase</keyword>
<dbReference type="InterPro" id="IPR000333">
    <property type="entry name" value="TGFB_receptor"/>
</dbReference>
<feature type="domain" description="Protein kinase" evidence="14">
    <location>
        <begin position="1"/>
        <end position="68"/>
    </location>
</feature>
<evidence type="ECO:0000256" key="3">
    <source>
        <dbReference type="ARBA" id="ARBA00012401"/>
    </source>
</evidence>
<evidence type="ECO:0000256" key="10">
    <source>
        <dbReference type="ARBA" id="ARBA00022840"/>
    </source>
</evidence>
<sequence length="68" mass="7813">ADNLLDVGNNPKVGTKRYMAPEVLEETIQTDCFDAYKRVDIWAFGLVLWEIARRTYSNGERHVWGSVP</sequence>
<comment type="caution">
    <text evidence="15">The sequence shown here is derived from an EMBL/GenBank/DDBJ whole genome shotgun (WGS) entry which is preliminary data.</text>
</comment>
<evidence type="ECO:0000256" key="8">
    <source>
        <dbReference type="ARBA" id="ARBA00022741"/>
    </source>
</evidence>
<evidence type="ECO:0000313" key="16">
    <source>
        <dbReference type="Proteomes" id="UP001434883"/>
    </source>
</evidence>
<dbReference type="InterPro" id="IPR000719">
    <property type="entry name" value="Prot_kinase_dom"/>
</dbReference>
<keyword evidence="12" id="KW-0472">Membrane</keyword>
<dbReference type="SUPFAM" id="SSF56112">
    <property type="entry name" value="Protein kinase-like (PK-like)"/>
    <property type="match status" value="1"/>
</dbReference>
<keyword evidence="11" id="KW-1133">Transmembrane helix</keyword>
<keyword evidence="7" id="KW-0732">Signal</keyword>
<gene>
    <name evidence="15" type="primary">ACVR1_1</name>
    <name evidence="15" type="ORF">XENOCAPTIV_010514</name>
</gene>
<evidence type="ECO:0000256" key="11">
    <source>
        <dbReference type="ARBA" id="ARBA00022989"/>
    </source>
</evidence>
<keyword evidence="6" id="KW-0812">Transmembrane</keyword>
<evidence type="ECO:0000259" key="14">
    <source>
        <dbReference type="PROSITE" id="PS50011"/>
    </source>
</evidence>
<evidence type="ECO:0000256" key="6">
    <source>
        <dbReference type="ARBA" id="ARBA00022692"/>
    </source>
</evidence>
<evidence type="ECO:0000256" key="1">
    <source>
        <dbReference type="ARBA" id="ARBA00004479"/>
    </source>
</evidence>
<keyword evidence="13 15" id="KW-0675">Receptor</keyword>
<dbReference type="PANTHER" id="PTHR23255:SF96">
    <property type="entry name" value="RECEPTOR PROTEIN SERINE_THREONINE KINASE"/>
    <property type="match status" value="1"/>
</dbReference>
<dbReference type="PANTHER" id="PTHR23255">
    <property type="entry name" value="TRANSFORMING GROWTH FACTOR-BETA RECEPTOR TYPE I AND II"/>
    <property type="match status" value="1"/>
</dbReference>
<evidence type="ECO:0000256" key="5">
    <source>
        <dbReference type="ARBA" id="ARBA00022679"/>
    </source>
</evidence>
<accession>A0ABV0QME9</accession>
<dbReference type="InterPro" id="IPR011009">
    <property type="entry name" value="Kinase-like_dom_sf"/>
</dbReference>
<evidence type="ECO:0000256" key="12">
    <source>
        <dbReference type="ARBA" id="ARBA00023136"/>
    </source>
</evidence>
<keyword evidence="8" id="KW-0547">Nucleotide-binding</keyword>
<keyword evidence="9" id="KW-0418">Kinase</keyword>
<dbReference type="Gene3D" id="1.10.510.10">
    <property type="entry name" value="Transferase(Phosphotransferase) domain 1"/>
    <property type="match status" value="1"/>
</dbReference>
<name>A0ABV0QME9_9TELE</name>
<keyword evidence="16" id="KW-1185">Reference proteome</keyword>
<evidence type="ECO:0000313" key="15">
    <source>
        <dbReference type="EMBL" id="MEQ2196733.1"/>
    </source>
</evidence>
<evidence type="ECO:0000256" key="9">
    <source>
        <dbReference type="ARBA" id="ARBA00022777"/>
    </source>
</evidence>
<dbReference type="InterPro" id="IPR001245">
    <property type="entry name" value="Ser-Thr/Tyr_kinase_cat_dom"/>
</dbReference>
<keyword evidence="4" id="KW-0723">Serine/threonine-protein kinase</keyword>
<dbReference type="Pfam" id="PF07714">
    <property type="entry name" value="PK_Tyr_Ser-Thr"/>
    <property type="match status" value="1"/>
</dbReference>
<dbReference type="EMBL" id="JAHRIN010017034">
    <property type="protein sequence ID" value="MEQ2196733.1"/>
    <property type="molecule type" value="Genomic_DNA"/>
</dbReference>
<proteinExistence type="inferred from homology"/>
<feature type="non-terminal residue" evidence="15">
    <location>
        <position position="1"/>
    </location>
</feature>
<keyword evidence="10" id="KW-0067">ATP-binding</keyword>
<protein>
    <recommendedName>
        <fullName evidence="3">receptor protein serine/threonine kinase</fullName>
        <ecNumber evidence="3">2.7.11.30</ecNumber>
    </recommendedName>
</protein>
<evidence type="ECO:0000256" key="2">
    <source>
        <dbReference type="ARBA" id="ARBA00009605"/>
    </source>
</evidence>
<comment type="subcellular location">
    <subcellularLocation>
        <location evidence="1">Membrane</location>
        <topology evidence="1">Single-pass type I membrane protein</topology>
    </subcellularLocation>
</comment>
<dbReference type="Proteomes" id="UP001434883">
    <property type="component" value="Unassembled WGS sequence"/>
</dbReference>
<evidence type="ECO:0000256" key="7">
    <source>
        <dbReference type="ARBA" id="ARBA00022729"/>
    </source>
</evidence>
<organism evidence="15 16">
    <name type="scientific">Xenoophorus captivus</name>
    <dbReference type="NCBI Taxonomy" id="1517983"/>
    <lineage>
        <taxon>Eukaryota</taxon>
        <taxon>Metazoa</taxon>
        <taxon>Chordata</taxon>
        <taxon>Craniata</taxon>
        <taxon>Vertebrata</taxon>
        <taxon>Euteleostomi</taxon>
        <taxon>Actinopterygii</taxon>
        <taxon>Neopterygii</taxon>
        <taxon>Teleostei</taxon>
        <taxon>Neoteleostei</taxon>
        <taxon>Acanthomorphata</taxon>
        <taxon>Ovalentaria</taxon>
        <taxon>Atherinomorphae</taxon>
        <taxon>Cyprinodontiformes</taxon>
        <taxon>Goodeidae</taxon>
        <taxon>Xenoophorus</taxon>
    </lineage>
</organism>
<comment type="similarity">
    <text evidence="2">Belongs to the protein kinase superfamily. TKL Ser/Thr protein kinase family. TGFB receptor subfamily.</text>
</comment>
<dbReference type="EC" id="2.7.11.30" evidence="3"/>
<reference evidence="15 16" key="1">
    <citation type="submission" date="2021-06" db="EMBL/GenBank/DDBJ databases">
        <authorList>
            <person name="Palmer J.M."/>
        </authorList>
    </citation>
    <scope>NUCLEOTIDE SEQUENCE [LARGE SCALE GENOMIC DNA]</scope>
    <source>
        <strain evidence="15 16">XC_2019</strain>
        <tissue evidence="15">Muscle</tissue>
    </source>
</reference>
<evidence type="ECO:0000256" key="13">
    <source>
        <dbReference type="ARBA" id="ARBA00023170"/>
    </source>
</evidence>
<evidence type="ECO:0000256" key="4">
    <source>
        <dbReference type="ARBA" id="ARBA00022527"/>
    </source>
</evidence>